<reference evidence="2 3" key="1">
    <citation type="journal article" date="2013" name="Curr. Biol.">
        <title>The Genome of the Foraminiferan Reticulomyxa filosa.</title>
        <authorList>
            <person name="Glockner G."/>
            <person name="Hulsmann N."/>
            <person name="Schleicher M."/>
            <person name="Noegel A.A."/>
            <person name="Eichinger L."/>
            <person name="Gallinger C."/>
            <person name="Pawlowski J."/>
            <person name="Sierra R."/>
            <person name="Euteneuer U."/>
            <person name="Pillet L."/>
            <person name="Moustafa A."/>
            <person name="Platzer M."/>
            <person name="Groth M."/>
            <person name="Szafranski K."/>
            <person name="Schliwa M."/>
        </authorList>
    </citation>
    <scope>NUCLEOTIDE SEQUENCE [LARGE SCALE GENOMIC DNA]</scope>
</reference>
<dbReference type="Proteomes" id="UP000023152">
    <property type="component" value="Unassembled WGS sequence"/>
</dbReference>
<keyword evidence="3" id="KW-1185">Reference proteome</keyword>
<accession>X6P3R5</accession>
<evidence type="ECO:0000313" key="3">
    <source>
        <dbReference type="Proteomes" id="UP000023152"/>
    </source>
</evidence>
<evidence type="ECO:0000256" key="1">
    <source>
        <dbReference type="SAM" id="MobiDB-lite"/>
    </source>
</evidence>
<sequence length="171" mass="19925">MSWEDILAEMSKLALQMLSIGKIESDITDNFAEHLSRILLVTNTIINNMIELMKLLNQKKRFADWDHCWERVLSKCSGECANIAWVPRMLLSTLLINLYNAMPRFFQIAQRILRKGLVDPVGHILKDLTTEAPKTSETTKEEKKAEKEQDLTKKEQLLNRIFFEADKEQQF</sequence>
<feature type="region of interest" description="Disordered" evidence="1">
    <location>
        <begin position="130"/>
        <end position="150"/>
    </location>
</feature>
<proteinExistence type="predicted"/>
<feature type="compositionally biased region" description="Basic and acidic residues" evidence="1">
    <location>
        <begin position="137"/>
        <end position="150"/>
    </location>
</feature>
<feature type="non-terminal residue" evidence="2">
    <location>
        <position position="171"/>
    </location>
</feature>
<dbReference type="AlphaFoldDB" id="X6P3R5"/>
<gene>
    <name evidence="2" type="ORF">RFI_04901</name>
</gene>
<protein>
    <submittedName>
        <fullName evidence="2">Uncharacterized protein</fullName>
    </submittedName>
</protein>
<name>X6P3R5_RETFI</name>
<comment type="caution">
    <text evidence="2">The sequence shown here is derived from an EMBL/GenBank/DDBJ whole genome shotgun (WGS) entry which is preliminary data.</text>
</comment>
<dbReference type="EMBL" id="ASPP01004385">
    <property type="protein sequence ID" value="ETO32217.1"/>
    <property type="molecule type" value="Genomic_DNA"/>
</dbReference>
<organism evidence="2 3">
    <name type="scientific">Reticulomyxa filosa</name>
    <dbReference type="NCBI Taxonomy" id="46433"/>
    <lineage>
        <taxon>Eukaryota</taxon>
        <taxon>Sar</taxon>
        <taxon>Rhizaria</taxon>
        <taxon>Retaria</taxon>
        <taxon>Foraminifera</taxon>
        <taxon>Monothalamids</taxon>
        <taxon>Reticulomyxidae</taxon>
        <taxon>Reticulomyxa</taxon>
    </lineage>
</organism>
<evidence type="ECO:0000313" key="2">
    <source>
        <dbReference type="EMBL" id="ETO32217.1"/>
    </source>
</evidence>